<evidence type="ECO:0000313" key="2">
    <source>
        <dbReference type="Proteomes" id="UP001064048"/>
    </source>
</evidence>
<name>A0ACC0KEN7_CHOFU</name>
<reference evidence="1 2" key="1">
    <citation type="journal article" date="2022" name="Genome Biol. Evol.">
        <title>The Spruce Budworm Genome: Reconstructing the Evolutionary History of Antifreeze Proteins.</title>
        <authorList>
            <person name="Beliveau C."/>
            <person name="Gagne P."/>
            <person name="Picq S."/>
            <person name="Vernygora O."/>
            <person name="Keeling C.I."/>
            <person name="Pinkney K."/>
            <person name="Doucet D."/>
            <person name="Wen F."/>
            <person name="Johnston J.S."/>
            <person name="Maaroufi H."/>
            <person name="Boyle B."/>
            <person name="Laroche J."/>
            <person name="Dewar K."/>
            <person name="Juretic N."/>
            <person name="Blackburn G."/>
            <person name="Nisole A."/>
            <person name="Brunet B."/>
            <person name="Brandao M."/>
            <person name="Lumley L."/>
            <person name="Duan J."/>
            <person name="Quan G."/>
            <person name="Lucarotti C.J."/>
            <person name="Roe A.D."/>
            <person name="Sperling F.A.H."/>
            <person name="Levesque R.C."/>
            <person name="Cusson M."/>
        </authorList>
    </citation>
    <scope>NUCLEOTIDE SEQUENCE [LARGE SCALE GENOMIC DNA]</scope>
    <source>
        <strain evidence="1">Glfc:IPQL:Cfum</strain>
    </source>
</reference>
<protein>
    <submittedName>
        <fullName evidence="1">Uncharacterized protein</fullName>
    </submittedName>
</protein>
<comment type="caution">
    <text evidence="1">The sequence shown here is derived from an EMBL/GenBank/DDBJ whole genome shotgun (WGS) entry which is preliminary data.</text>
</comment>
<gene>
    <name evidence="1" type="ORF">MSG28_003410</name>
</gene>
<accession>A0ACC0KEN7</accession>
<dbReference type="Proteomes" id="UP001064048">
    <property type="component" value="Chromosome 5"/>
</dbReference>
<dbReference type="EMBL" id="CM046105">
    <property type="protein sequence ID" value="KAI8434943.1"/>
    <property type="molecule type" value="Genomic_DNA"/>
</dbReference>
<sequence>MKNHKATGPDGIPADLWKTLGDTGVEWLTILFNNILSSNRIPEAWRHSYLLPFYKNKGDVSDCGNYRGIKLTSHTLKIWERILHNRFLKLVAISDNQCGFTASRSTTDAIQTVRILMEKGRSNHEDLHLVFIPIADKVKESRMRWYGHVMRRSDDHVVKKALALPDNKRGRGRPLATWWSTISKDLKQAQLNEETTQDRPTWRMRTRRADPK</sequence>
<proteinExistence type="predicted"/>
<evidence type="ECO:0000313" key="1">
    <source>
        <dbReference type="EMBL" id="KAI8434943.1"/>
    </source>
</evidence>
<keyword evidence="2" id="KW-1185">Reference proteome</keyword>
<organism evidence="1 2">
    <name type="scientific">Choristoneura fumiferana</name>
    <name type="common">Spruce budworm moth</name>
    <name type="synonym">Archips fumiferana</name>
    <dbReference type="NCBI Taxonomy" id="7141"/>
    <lineage>
        <taxon>Eukaryota</taxon>
        <taxon>Metazoa</taxon>
        <taxon>Ecdysozoa</taxon>
        <taxon>Arthropoda</taxon>
        <taxon>Hexapoda</taxon>
        <taxon>Insecta</taxon>
        <taxon>Pterygota</taxon>
        <taxon>Neoptera</taxon>
        <taxon>Endopterygota</taxon>
        <taxon>Lepidoptera</taxon>
        <taxon>Glossata</taxon>
        <taxon>Ditrysia</taxon>
        <taxon>Tortricoidea</taxon>
        <taxon>Tortricidae</taxon>
        <taxon>Tortricinae</taxon>
        <taxon>Choristoneura</taxon>
    </lineage>
</organism>